<dbReference type="InterPro" id="IPR002957">
    <property type="entry name" value="Keratin_I"/>
</dbReference>
<organism evidence="10 11">
    <name type="scientific">Anguilla anguilla</name>
    <name type="common">European freshwater eel</name>
    <name type="synonym">Muraena anguilla</name>
    <dbReference type="NCBI Taxonomy" id="7936"/>
    <lineage>
        <taxon>Eukaryota</taxon>
        <taxon>Metazoa</taxon>
        <taxon>Chordata</taxon>
        <taxon>Craniata</taxon>
        <taxon>Vertebrata</taxon>
        <taxon>Euteleostomi</taxon>
        <taxon>Actinopterygii</taxon>
        <taxon>Neopterygii</taxon>
        <taxon>Teleostei</taxon>
        <taxon>Anguilliformes</taxon>
        <taxon>Anguillidae</taxon>
        <taxon>Anguilla</taxon>
    </lineage>
</organism>
<reference evidence="10" key="1">
    <citation type="submission" date="2021-01" db="EMBL/GenBank/DDBJ databases">
        <title>A chromosome-scale assembly of European eel, Anguilla anguilla.</title>
        <authorList>
            <person name="Henkel C."/>
            <person name="Jong-Raadsen S.A."/>
            <person name="Dufour S."/>
            <person name="Weltzien F.-A."/>
            <person name="Palstra A.P."/>
            <person name="Pelster B."/>
            <person name="Spaink H.P."/>
            <person name="Van Den Thillart G.E."/>
            <person name="Jansen H."/>
            <person name="Zahm M."/>
            <person name="Klopp C."/>
            <person name="Cedric C."/>
            <person name="Louis A."/>
            <person name="Berthelot C."/>
            <person name="Parey E."/>
            <person name="Roest Crollius H."/>
            <person name="Montfort J."/>
            <person name="Robinson-Rechavi M."/>
            <person name="Bucao C."/>
            <person name="Bouchez O."/>
            <person name="Gislard M."/>
            <person name="Lluch J."/>
            <person name="Milhes M."/>
            <person name="Lampietro C."/>
            <person name="Lopez Roques C."/>
            <person name="Donnadieu C."/>
            <person name="Braasch I."/>
            <person name="Desvignes T."/>
            <person name="Postlethwait J."/>
            <person name="Bobe J."/>
            <person name="Guiguen Y."/>
            <person name="Dirks R."/>
        </authorList>
    </citation>
    <scope>NUCLEOTIDE SEQUENCE</scope>
    <source>
        <strain evidence="10">Tag_6206</strain>
        <tissue evidence="10">Liver</tissue>
    </source>
</reference>
<keyword evidence="4 8" id="KW-0175">Coiled coil</keyword>
<comment type="caution">
    <text evidence="10">The sequence shown here is derived from an EMBL/GenBank/DDBJ whole genome shotgun (WGS) entry which is preliminary data.</text>
</comment>
<evidence type="ECO:0000256" key="3">
    <source>
        <dbReference type="ARBA" id="ARBA00022754"/>
    </source>
</evidence>
<evidence type="ECO:0000256" key="1">
    <source>
        <dbReference type="ARBA" id="ARBA00022553"/>
    </source>
</evidence>
<comment type="function">
    <text evidence="5">When phosphorylated, plays a role in filament reorganization.</text>
</comment>
<dbReference type="PROSITE" id="PS00226">
    <property type="entry name" value="IF_ROD_1"/>
    <property type="match status" value="1"/>
</dbReference>
<evidence type="ECO:0000256" key="5">
    <source>
        <dbReference type="ARBA" id="ARBA00037340"/>
    </source>
</evidence>
<dbReference type="InterPro" id="IPR039008">
    <property type="entry name" value="IF_rod_dom"/>
</dbReference>
<evidence type="ECO:0000256" key="4">
    <source>
        <dbReference type="ARBA" id="ARBA00023054"/>
    </source>
</evidence>
<evidence type="ECO:0000256" key="6">
    <source>
        <dbReference type="ARBA" id="ARBA00038630"/>
    </source>
</evidence>
<dbReference type="PANTHER" id="PTHR23239:SF349">
    <property type="entry name" value="KERATIN, TYPE I CYTOSKELETAL 18"/>
    <property type="match status" value="1"/>
</dbReference>
<keyword evidence="11" id="KW-1185">Reference proteome</keyword>
<dbReference type="SUPFAM" id="SSF64593">
    <property type="entry name" value="Intermediate filament protein, coiled coil region"/>
    <property type="match status" value="1"/>
</dbReference>
<dbReference type="Pfam" id="PF00038">
    <property type="entry name" value="Filament"/>
    <property type="match status" value="1"/>
</dbReference>
<feature type="coiled-coil region" evidence="8">
    <location>
        <begin position="4"/>
        <end position="45"/>
    </location>
</feature>
<evidence type="ECO:0000313" key="11">
    <source>
        <dbReference type="Proteomes" id="UP001044222"/>
    </source>
</evidence>
<evidence type="ECO:0000256" key="7">
    <source>
        <dbReference type="RuleBase" id="RU000685"/>
    </source>
</evidence>
<evidence type="ECO:0000256" key="8">
    <source>
        <dbReference type="SAM" id="Coils"/>
    </source>
</evidence>
<dbReference type="Proteomes" id="UP001044222">
    <property type="component" value="Chromosome 12"/>
</dbReference>
<evidence type="ECO:0000313" key="10">
    <source>
        <dbReference type="EMBL" id="KAG5838167.1"/>
    </source>
</evidence>
<keyword evidence="2" id="KW-0416">Keratin</keyword>
<dbReference type="GO" id="GO:0045095">
    <property type="term" value="C:keratin filament"/>
    <property type="evidence" value="ECO:0007669"/>
    <property type="project" value="TreeGrafter"/>
</dbReference>
<dbReference type="SMART" id="SM01391">
    <property type="entry name" value="Filament"/>
    <property type="match status" value="1"/>
</dbReference>
<dbReference type="InterPro" id="IPR018039">
    <property type="entry name" value="IF_conserved"/>
</dbReference>
<keyword evidence="3 7" id="KW-0403">Intermediate filament</keyword>
<dbReference type="GO" id="GO:0005198">
    <property type="term" value="F:structural molecule activity"/>
    <property type="evidence" value="ECO:0007669"/>
    <property type="project" value="InterPro"/>
</dbReference>
<dbReference type="Gene3D" id="1.20.5.1160">
    <property type="entry name" value="Vasodilator-stimulated phosphoprotein"/>
    <property type="match status" value="1"/>
</dbReference>
<dbReference type="EMBL" id="JAFIRN010000012">
    <property type="protein sequence ID" value="KAG5838167.1"/>
    <property type="molecule type" value="Genomic_DNA"/>
</dbReference>
<name>A0A9D3RSM6_ANGAN</name>
<accession>A0A9D3RSM6</accession>
<protein>
    <recommendedName>
        <fullName evidence="9">IF rod domain-containing protein</fullName>
    </recommendedName>
</protein>
<comment type="similarity">
    <text evidence="7">Belongs to the intermediate filament family.</text>
</comment>
<gene>
    <name evidence="10" type="ORF">ANANG_G00220890</name>
</gene>
<comment type="subunit">
    <text evidence="6">Heterotetramer of two type I and two type II keratins. Keratin-18 associates with keratin-8.</text>
</comment>
<evidence type="ECO:0000259" key="9">
    <source>
        <dbReference type="PROSITE" id="PS51842"/>
    </source>
</evidence>
<feature type="domain" description="IF rod" evidence="9">
    <location>
        <begin position="7"/>
        <end position="235"/>
    </location>
</feature>
<keyword evidence="1" id="KW-0597">Phosphoprotein</keyword>
<dbReference type="PROSITE" id="PS51842">
    <property type="entry name" value="IF_ROD_2"/>
    <property type="match status" value="1"/>
</dbReference>
<sequence length="235" mass="27083">MFSVDDERETMQGLNDRLASYLEKVRGLEQANNKLELQIREALEKRCLEVNDYSRYDAILEDLRKQVLERISGKENLAVSISKLNSEADDFQMKEEMEKMFWQSSESDIAGFRNLLDNINGTRMKLEKDIKALNEELTLLKKNHMERCTMRKITQSGVRVDVEALTREDLGQVIGEIKAKFEKMALKNQEELKASNVLKVSEVEAEVAENTTALQVAQNERKIATYRRLLDGGDF</sequence>
<dbReference type="PANTHER" id="PTHR23239">
    <property type="entry name" value="INTERMEDIATE FILAMENT"/>
    <property type="match status" value="1"/>
</dbReference>
<dbReference type="GO" id="GO:0045104">
    <property type="term" value="P:intermediate filament cytoskeleton organization"/>
    <property type="evidence" value="ECO:0007669"/>
    <property type="project" value="TreeGrafter"/>
</dbReference>
<dbReference type="PRINTS" id="PR01248">
    <property type="entry name" value="TYPE1KERATIN"/>
</dbReference>
<evidence type="ECO:0000256" key="2">
    <source>
        <dbReference type="ARBA" id="ARBA00022744"/>
    </source>
</evidence>
<proteinExistence type="inferred from homology"/>
<dbReference type="Gene3D" id="1.20.5.500">
    <property type="entry name" value="Single helix bin"/>
    <property type="match status" value="1"/>
</dbReference>
<dbReference type="AlphaFoldDB" id="A0A9D3RSM6"/>
<feature type="coiled-coil region" evidence="8">
    <location>
        <begin position="116"/>
        <end position="143"/>
    </location>
</feature>